<dbReference type="RefSeq" id="XP_007831767.1">
    <property type="nucleotide sequence ID" value="XM_007833576.1"/>
</dbReference>
<dbReference type="HOGENOM" id="CLU_054974_0_2_1"/>
<sequence length="256" mass="28563">MGSQIAPPPIRLAILETDTPIPSVQAKYDNKGYGAVFTDLFRRACGGSDEALRAALDLSAHDVVNQYETAYPDPETIDAVLITGSKHNSFEDEEWILRLVQYTRRLLEGGRVRIIGVCFGHQILARAMGAKVGRSVRGWELSVVPMSLTEQGKKLFGKDTLRIMQMHRDIVHEHPQGTLPLAHTDVCAVQGFYVPGRVIAVQGHPEFTEYIVSEVLRMRHDQKIFGDNLFEDAIGRAADEHDGVLIAQAFLKFLRE</sequence>
<dbReference type="CDD" id="cd01741">
    <property type="entry name" value="GATase1_1"/>
    <property type="match status" value="1"/>
</dbReference>
<dbReference type="OrthoDB" id="92161at2759"/>
<dbReference type="eggNOG" id="KOG3179">
    <property type="taxonomic scope" value="Eukaryota"/>
</dbReference>
<dbReference type="KEGG" id="pfy:PFICI_04995"/>
<keyword evidence="3" id="KW-1185">Reference proteome</keyword>
<dbReference type="GO" id="GO:0005634">
    <property type="term" value="C:nucleus"/>
    <property type="evidence" value="ECO:0007669"/>
    <property type="project" value="TreeGrafter"/>
</dbReference>
<gene>
    <name evidence="2" type="ORF">PFICI_04995</name>
</gene>
<dbReference type="STRING" id="1229662.W3XAQ2"/>
<dbReference type="PROSITE" id="PS51273">
    <property type="entry name" value="GATASE_TYPE_1"/>
    <property type="match status" value="1"/>
</dbReference>
<dbReference type="OMA" id="PWIQTLK"/>
<organism evidence="2 3">
    <name type="scientific">Pestalotiopsis fici (strain W106-1 / CGMCC3.15140)</name>
    <dbReference type="NCBI Taxonomy" id="1229662"/>
    <lineage>
        <taxon>Eukaryota</taxon>
        <taxon>Fungi</taxon>
        <taxon>Dikarya</taxon>
        <taxon>Ascomycota</taxon>
        <taxon>Pezizomycotina</taxon>
        <taxon>Sordariomycetes</taxon>
        <taxon>Xylariomycetidae</taxon>
        <taxon>Amphisphaeriales</taxon>
        <taxon>Sporocadaceae</taxon>
        <taxon>Pestalotiopsis</taxon>
    </lineage>
</organism>
<dbReference type="InterPro" id="IPR017926">
    <property type="entry name" value="GATASE"/>
</dbReference>
<dbReference type="FunCoup" id="W3XAQ2">
    <property type="interactions" value="110"/>
</dbReference>
<accession>W3XAQ2</accession>
<protein>
    <recommendedName>
        <fullName evidence="1">Glutamine amidotransferase domain-containing protein</fullName>
    </recommendedName>
</protein>
<dbReference type="Pfam" id="PF00117">
    <property type="entry name" value="GATase"/>
    <property type="match status" value="1"/>
</dbReference>
<proteinExistence type="predicted"/>
<dbReference type="GeneID" id="19270008"/>
<name>W3XAQ2_PESFW</name>
<dbReference type="InterPro" id="IPR044992">
    <property type="entry name" value="ChyE-like"/>
</dbReference>
<dbReference type="Proteomes" id="UP000030651">
    <property type="component" value="Unassembled WGS sequence"/>
</dbReference>
<evidence type="ECO:0000313" key="3">
    <source>
        <dbReference type="Proteomes" id="UP000030651"/>
    </source>
</evidence>
<reference evidence="3" key="1">
    <citation type="journal article" date="2015" name="BMC Genomics">
        <title>Genomic and transcriptomic analysis of the endophytic fungus Pestalotiopsis fici reveals its lifestyle and high potential for synthesis of natural products.</title>
        <authorList>
            <person name="Wang X."/>
            <person name="Zhang X."/>
            <person name="Liu L."/>
            <person name="Xiang M."/>
            <person name="Wang W."/>
            <person name="Sun X."/>
            <person name="Che Y."/>
            <person name="Guo L."/>
            <person name="Liu G."/>
            <person name="Guo L."/>
            <person name="Wang C."/>
            <person name="Yin W.B."/>
            <person name="Stadler M."/>
            <person name="Zhang X."/>
            <person name="Liu X."/>
        </authorList>
    </citation>
    <scope>NUCLEOTIDE SEQUENCE [LARGE SCALE GENOMIC DNA]</scope>
    <source>
        <strain evidence="3">W106-1 / CGMCC3.15140</strain>
    </source>
</reference>
<dbReference type="InterPro" id="IPR029062">
    <property type="entry name" value="Class_I_gatase-like"/>
</dbReference>
<dbReference type="GO" id="GO:0005829">
    <property type="term" value="C:cytosol"/>
    <property type="evidence" value="ECO:0007669"/>
    <property type="project" value="TreeGrafter"/>
</dbReference>
<evidence type="ECO:0000313" key="2">
    <source>
        <dbReference type="EMBL" id="ETS83119.1"/>
    </source>
</evidence>
<dbReference type="PANTHER" id="PTHR42695">
    <property type="entry name" value="GLUTAMINE AMIDOTRANSFERASE YLR126C-RELATED"/>
    <property type="match status" value="1"/>
</dbReference>
<dbReference type="InParanoid" id="W3XAQ2"/>
<dbReference type="Gene3D" id="3.40.50.880">
    <property type="match status" value="1"/>
</dbReference>
<dbReference type="PANTHER" id="PTHR42695:SF5">
    <property type="entry name" value="GLUTAMINE AMIDOTRANSFERASE YLR126C-RELATED"/>
    <property type="match status" value="1"/>
</dbReference>
<feature type="domain" description="Glutamine amidotransferase" evidence="1">
    <location>
        <begin position="75"/>
        <end position="208"/>
    </location>
</feature>
<dbReference type="SUPFAM" id="SSF52317">
    <property type="entry name" value="Class I glutamine amidotransferase-like"/>
    <property type="match status" value="1"/>
</dbReference>
<dbReference type="AlphaFoldDB" id="W3XAQ2"/>
<evidence type="ECO:0000259" key="1">
    <source>
        <dbReference type="Pfam" id="PF00117"/>
    </source>
</evidence>
<dbReference type="EMBL" id="KI912111">
    <property type="protein sequence ID" value="ETS83119.1"/>
    <property type="molecule type" value="Genomic_DNA"/>
</dbReference>